<keyword evidence="8 22" id="KW-0436">Ligase</keyword>
<dbReference type="HAMAP" id="MF_00047">
    <property type="entry name" value="Dala_Dala_lig"/>
    <property type="match status" value="1"/>
</dbReference>
<keyword evidence="15 25" id="KW-0464">Manganese</keyword>
<dbReference type="GO" id="GO:0005524">
    <property type="term" value="F:ATP binding"/>
    <property type="evidence" value="ECO:0007669"/>
    <property type="project" value="UniProtKB-UniRule"/>
</dbReference>
<dbReference type="Gene3D" id="3.30.1490.20">
    <property type="entry name" value="ATP-grasp fold, A domain"/>
    <property type="match status" value="1"/>
</dbReference>
<evidence type="ECO:0000256" key="7">
    <source>
        <dbReference type="ARBA" id="ARBA00022490"/>
    </source>
</evidence>
<dbReference type="InterPro" id="IPR000291">
    <property type="entry name" value="D-Ala_lig_Van_CS"/>
</dbReference>
<dbReference type="UniPathway" id="UPA00219"/>
<reference evidence="29" key="3">
    <citation type="submission" date="2018-04" db="EMBL/GenBank/DDBJ databases">
        <authorList>
            <person name="Go L.Y."/>
            <person name="Mitchell J.A."/>
        </authorList>
    </citation>
    <scope>NUCLEOTIDE SEQUENCE</scope>
    <source>
        <strain evidence="29">BSAS1 3</strain>
    </source>
</reference>
<dbReference type="InterPro" id="IPR013815">
    <property type="entry name" value="ATP_grasp_subdomain_1"/>
</dbReference>
<feature type="binding site" evidence="24">
    <location>
        <position position="141"/>
    </location>
    <ligand>
        <name>ATP</name>
        <dbReference type="ChEBI" id="CHEBI:30616"/>
    </ligand>
</feature>
<keyword evidence="7 22" id="KW-0963">Cytoplasm</keyword>
<feature type="active site" evidence="23">
    <location>
        <position position="15"/>
    </location>
</feature>
<comment type="function">
    <text evidence="2 22">Cell wall formation.</text>
</comment>
<evidence type="ECO:0000256" key="24">
    <source>
        <dbReference type="PIRSR" id="PIRSR039102-2"/>
    </source>
</evidence>
<dbReference type="Pfam" id="PF01820">
    <property type="entry name" value="Dala_Dala_lig_N"/>
    <property type="match status" value="1"/>
</dbReference>
<evidence type="ECO:0000256" key="25">
    <source>
        <dbReference type="PIRSR" id="PIRSR039102-3"/>
    </source>
</evidence>
<dbReference type="NCBIfam" id="NF002528">
    <property type="entry name" value="PRK01966.1-4"/>
    <property type="match status" value="1"/>
</dbReference>
<feature type="binding site" evidence="24">
    <location>
        <begin position="318"/>
        <end position="319"/>
    </location>
    <ligand>
        <name>ATP</name>
        <dbReference type="ChEBI" id="CHEBI:30616"/>
    </ligand>
</feature>
<accession>A0A1D2KKK7</accession>
<comment type="cofactor">
    <cofactor evidence="25">
        <name>Mg(2+)</name>
        <dbReference type="ChEBI" id="CHEBI:18420"/>
    </cofactor>
    <cofactor evidence="25">
        <name>Mn(2+)</name>
        <dbReference type="ChEBI" id="CHEBI:29035"/>
    </cofactor>
    <text evidence="25">Binds 2 magnesium or manganese ions per subunit.</text>
</comment>
<dbReference type="InterPro" id="IPR005905">
    <property type="entry name" value="D_ala_D_ala"/>
</dbReference>
<feature type="binding site" evidence="24">
    <location>
        <begin position="193"/>
        <end position="194"/>
    </location>
    <ligand>
        <name>ATP</name>
        <dbReference type="ChEBI" id="CHEBI:30616"/>
    </ligand>
</feature>
<dbReference type="FunFam" id="3.30.470.20:FF:000008">
    <property type="entry name" value="D-alanine--D-alanine ligase"/>
    <property type="match status" value="1"/>
</dbReference>
<dbReference type="InterPro" id="IPR011095">
    <property type="entry name" value="Dala_Dala_lig_C"/>
</dbReference>
<comment type="catalytic activity">
    <reaction evidence="17 22">
        <text>2 D-alanine + ATP = D-alanyl-D-alanine + ADP + phosphate + H(+)</text>
        <dbReference type="Rhea" id="RHEA:11224"/>
        <dbReference type="ChEBI" id="CHEBI:15378"/>
        <dbReference type="ChEBI" id="CHEBI:30616"/>
        <dbReference type="ChEBI" id="CHEBI:43474"/>
        <dbReference type="ChEBI" id="CHEBI:57416"/>
        <dbReference type="ChEBI" id="CHEBI:57822"/>
        <dbReference type="ChEBI" id="CHEBI:456216"/>
        <dbReference type="EC" id="6.3.2.4"/>
    </reaction>
</comment>
<evidence type="ECO:0000256" key="4">
    <source>
        <dbReference type="ARBA" id="ARBA00004752"/>
    </source>
</evidence>
<dbReference type="FunFam" id="3.30.1490.20:FF:000007">
    <property type="entry name" value="D-alanine--D-alanine ligase"/>
    <property type="match status" value="1"/>
</dbReference>
<evidence type="ECO:0000256" key="2">
    <source>
        <dbReference type="ARBA" id="ARBA00003921"/>
    </source>
</evidence>
<feature type="active site" evidence="23">
    <location>
        <position position="193"/>
    </location>
</feature>
<sequence length="369" mass="40756">MKQTVVVFYGGKSAEHEVSVVSAFSVIKALDYNQFNIQPMYISYEGNWIKGPELQAPIQNSEQLKFTISETGDVLLGDGEKTQSVGQKINIAEFAALENIIAFPVLHGPNGEDGTIQGLFETLNIPYVGANVIASSTGMDKIVSKEIFKAVDIPQVPFVAVRNVDWQDSKLEMIEAINTLNYPVFVKPANMGSSVGISKVMKESELDAAMTEAFLFDRRIVVEQGVTAREIEVAVLGNERPEVSLAGEIMPKGDSHAFYTYKAKYADTSTELIIPSPLDDGVYDQIVEYAKQAYIALDGTGVSRADFFVTADNSIYLNELNTMPGFTPVSMFPLLWAESGLPYGELLNRMIELAMERYEQKSRLQNKNN</sequence>
<evidence type="ECO:0000256" key="23">
    <source>
        <dbReference type="PIRSR" id="PIRSR039102-1"/>
    </source>
</evidence>
<dbReference type="Gene3D" id="3.40.50.20">
    <property type="match status" value="1"/>
</dbReference>
<evidence type="ECO:0000256" key="13">
    <source>
        <dbReference type="ARBA" id="ARBA00022960"/>
    </source>
</evidence>
<dbReference type="KEGG" id="bths:CNY62_08655"/>
<proteinExistence type="inferred from homology"/>
<dbReference type="SUPFAM" id="SSF52440">
    <property type="entry name" value="PreATP-grasp domain"/>
    <property type="match status" value="1"/>
</dbReference>
<dbReference type="GO" id="GO:0046872">
    <property type="term" value="F:metal ion binding"/>
    <property type="evidence" value="ECO:0007669"/>
    <property type="project" value="UniProtKB-KW"/>
</dbReference>
<evidence type="ECO:0000256" key="10">
    <source>
        <dbReference type="ARBA" id="ARBA00022741"/>
    </source>
</evidence>
<evidence type="ECO:0000256" key="1">
    <source>
        <dbReference type="ARBA" id="ARBA00001936"/>
    </source>
</evidence>
<comment type="similarity">
    <text evidence="5 22">Belongs to the D-alanine--D-alanine ligase family.</text>
</comment>
<evidence type="ECO:0000256" key="3">
    <source>
        <dbReference type="ARBA" id="ARBA00004496"/>
    </source>
</evidence>
<dbReference type="InterPro" id="IPR011761">
    <property type="entry name" value="ATP-grasp"/>
</dbReference>
<dbReference type="GO" id="GO:0005829">
    <property type="term" value="C:cytosol"/>
    <property type="evidence" value="ECO:0007669"/>
    <property type="project" value="TreeGrafter"/>
</dbReference>
<evidence type="ECO:0000256" key="8">
    <source>
        <dbReference type="ARBA" id="ARBA00022598"/>
    </source>
</evidence>
<organism evidence="28 30">
    <name type="scientific">Brochothrix thermosphacta</name>
    <name type="common">Microbacterium thermosphactum</name>
    <dbReference type="NCBI Taxonomy" id="2756"/>
    <lineage>
        <taxon>Bacteria</taxon>
        <taxon>Bacillati</taxon>
        <taxon>Bacillota</taxon>
        <taxon>Bacilli</taxon>
        <taxon>Bacillales</taxon>
        <taxon>Listeriaceae</taxon>
        <taxon>Brochothrix</taxon>
    </lineage>
</organism>
<feature type="binding site" evidence="25">
    <location>
        <position position="319"/>
    </location>
    <ligand>
        <name>Mg(2+)</name>
        <dbReference type="ChEBI" id="CHEBI:18420"/>
        <label>2</label>
    </ligand>
</feature>
<keyword evidence="10 24" id="KW-0547">Nucleotide-binding</keyword>
<dbReference type="PROSITE" id="PS00844">
    <property type="entry name" value="DALA_DALA_LIGASE_2"/>
    <property type="match status" value="1"/>
</dbReference>
<keyword evidence="16 22" id="KW-0961">Cell wall biogenesis/degradation</keyword>
<dbReference type="GO" id="GO:0071555">
    <property type="term" value="P:cell wall organization"/>
    <property type="evidence" value="ECO:0007669"/>
    <property type="project" value="UniProtKB-KW"/>
</dbReference>
<keyword evidence="14 22" id="KW-0573">Peptidoglycan synthesis</keyword>
<dbReference type="GO" id="GO:0009252">
    <property type="term" value="P:peptidoglycan biosynthetic process"/>
    <property type="evidence" value="ECO:0007669"/>
    <property type="project" value="UniProtKB-UniRule"/>
</dbReference>
<keyword evidence="30" id="KW-1185">Reference proteome</keyword>
<evidence type="ECO:0000256" key="15">
    <source>
        <dbReference type="ARBA" id="ARBA00023211"/>
    </source>
</evidence>
<dbReference type="InterPro" id="IPR016185">
    <property type="entry name" value="PreATP-grasp_dom_sf"/>
</dbReference>
<dbReference type="Gene3D" id="3.30.470.20">
    <property type="entry name" value="ATP-grasp fold, B domain"/>
    <property type="match status" value="1"/>
</dbReference>
<dbReference type="AlphaFoldDB" id="A0A1D2KKK7"/>
<evidence type="ECO:0000256" key="12">
    <source>
        <dbReference type="ARBA" id="ARBA00022842"/>
    </source>
</evidence>
<dbReference type="InterPro" id="IPR011127">
    <property type="entry name" value="Dala_Dala_lig_N"/>
</dbReference>
<evidence type="ECO:0000256" key="17">
    <source>
        <dbReference type="ARBA" id="ARBA00047614"/>
    </source>
</evidence>
<dbReference type="EC" id="6.3.2.4" evidence="6 22"/>
<dbReference type="PROSITE" id="PS00843">
    <property type="entry name" value="DALA_DALA_LIGASE_1"/>
    <property type="match status" value="1"/>
</dbReference>
<reference evidence="28 30" key="1">
    <citation type="submission" date="2017-09" db="EMBL/GenBank/DDBJ databases">
        <title>Complete Genome Sequences of Two Strains of the Meat Spoilage Bacterium Brochothrix thermosphacta Isolated from Ground Chicken.</title>
        <authorList>
            <person name="Paoli G.C."/>
            <person name="Wijey C."/>
            <person name="Chen C.-Y."/>
            <person name="Nguyen L."/>
            <person name="Yan X."/>
            <person name="Irwin P.L."/>
        </authorList>
    </citation>
    <scope>NUCLEOTIDE SEQUENCE [LARGE SCALE GENOMIC DNA]</scope>
    <source>
        <strain evidence="28 30">BI</strain>
    </source>
</reference>
<dbReference type="OrthoDB" id="9813261at2"/>
<evidence type="ECO:0000256" key="26">
    <source>
        <dbReference type="PROSITE-ProRule" id="PRU00409"/>
    </source>
</evidence>
<evidence type="ECO:0000256" key="16">
    <source>
        <dbReference type="ARBA" id="ARBA00023316"/>
    </source>
</evidence>
<dbReference type="PROSITE" id="PS50975">
    <property type="entry name" value="ATP_GRASP"/>
    <property type="match status" value="1"/>
</dbReference>
<dbReference type="STRING" id="2756.BFR44_08645"/>
<dbReference type="SUPFAM" id="SSF56059">
    <property type="entry name" value="Glutathione synthetase ATP-binding domain-like"/>
    <property type="match status" value="1"/>
</dbReference>
<evidence type="ECO:0000256" key="19">
    <source>
        <dbReference type="ARBA" id="ARBA00068427"/>
    </source>
</evidence>
<evidence type="ECO:0000313" key="30">
    <source>
        <dbReference type="Proteomes" id="UP000243591"/>
    </source>
</evidence>
<evidence type="ECO:0000256" key="6">
    <source>
        <dbReference type="ARBA" id="ARBA00012216"/>
    </source>
</evidence>
<evidence type="ECO:0000259" key="27">
    <source>
        <dbReference type="PROSITE" id="PS50975"/>
    </source>
</evidence>
<keyword evidence="12 25" id="KW-0460">Magnesium</keyword>
<evidence type="ECO:0000256" key="22">
    <source>
        <dbReference type="HAMAP-Rule" id="MF_00047"/>
    </source>
</evidence>
<dbReference type="NCBIfam" id="TIGR01205">
    <property type="entry name" value="D_ala_D_alaTIGR"/>
    <property type="match status" value="1"/>
</dbReference>
<evidence type="ECO:0000256" key="14">
    <source>
        <dbReference type="ARBA" id="ARBA00022984"/>
    </source>
</evidence>
<dbReference type="NCBIfam" id="NF002526">
    <property type="entry name" value="PRK01966.1-2"/>
    <property type="match status" value="1"/>
</dbReference>
<feature type="binding site" evidence="24">
    <location>
        <begin position="223"/>
        <end position="230"/>
    </location>
    <ligand>
        <name>ATP</name>
        <dbReference type="ChEBI" id="CHEBI:30616"/>
    </ligand>
</feature>
<dbReference type="Proteomes" id="UP000243591">
    <property type="component" value="Chromosome"/>
</dbReference>
<comment type="pathway">
    <text evidence="18">Glycan biosynthesis.</text>
</comment>
<keyword evidence="9 25" id="KW-0479">Metal-binding</keyword>
<feature type="active site" evidence="23">
    <location>
        <position position="330"/>
    </location>
</feature>
<feature type="binding site" evidence="25">
    <location>
        <position position="321"/>
    </location>
    <ligand>
        <name>Mg(2+)</name>
        <dbReference type="ChEBI" id="CHEBI:18420"/>
        <label>2</label>
    </ligand>
</feature>
<dbReference type="Proteomes" id="UP000270190">
    <property type="component" value="Unassembled WGS sequence"/>
</dbReference>
<dbReference type="GO" id="GO:0008360">
    <property type="term" value="P:regulation of cell shape"/>
    <property type="evidence" value="ECO:0007669"/>
    <property type="project" value="UniProtKB-KW"/>
</dbReference>
<gene>
    <name evidence="22 29" type="primary">ddl</name>
    <name evidence="29" type="ORF">BTBSAS_10173</name>
    <name evidence="28" type="ORF">CNY62_08655</name>
</gene>
<evidence type="ECO:0000256" key="9">
    <source>
        <dbReference type="ARBA" id="ARBA00022723"/>
    </source>
</evidence>
<keyword evidence="13 22" id="KW-0133">Cell shape</keyword>
<feature type="binding site" evidence="24">
    <location>
        <begin position="185"/>
        <end position="187"/>
    </location>
    <ligand>
        <name>ATP</name>
        <dbReference type="ChEBI" id="CHEBI:30616"/>
    </ligand>
</feature>
<name>A0A1D2KKK7_BROTH</name>
<reference evidence="31" key="2">
    <citation type="submission" date="2018-04" db="EMBL/GenBank/DDBJ databases">
        <authorList>
            <person name="Illikoud N."/>
        </authorList>
    </citation>
    <scope>NUCLEOTIDE SEQUENCE [LARGE SCALE GENOMIC DNA]</scope>
</reference>
<dbReference type="PANTHER" id="PTHR23132">
    <property type="entry name" value="D-ALANINE--D-ALANINE LIGASE"/>
    <property type="match status" value="1"/>
</dbReference>
<evidence type="ECO:0000256" key="18">
    <source>
        <dbReference type="ARBA" id="ARBA00060592"/>
    </source>
</evidence>
<evidence type="ECO:0000256" key="20">
    <source>
        <dbReference type="ARBA" id="ARBA00076288"/>
    </source>
</evidence>
<feature type="domain" description="ATP-grasp" evidence="27">
    <location>
        <begin position="145"/>
        <end position="352"/>
    </location>
</feature>
<protein>
    <recommendedName>
        <fullName evidence="19 22">D-alanine--D-alanine ligase</fullName>
        <ecNumber evidence="6 22">6.3.2.4</ecNumber>
    </recommendedName>
    <alternativeName>
        <fullName evidence="21 22">D-Ala-D-Ala ligase</fullName>
    </alternativeName>
    <alternativeName>
        <fullName evidence="20 22">D-alanylalanine synthetase</fullName>
    </alternativeName>
</protein>
<dbReference type="RefSeq" id="WP_029090664.1">
    <property type="nucleotide sequence ID" value="NZ_CBCPHX010000002.1"/>
</dbReference>
<evidence type="ECO:0000313" key="28">
    <source>
        <dbReference type="EMBL" id="ATF26448.1"/>
    </source>
</evidence>
<evidence type="ECO:0000313" key="29">
    <source>
        <dbReference type="EMBL" id="SPP25906.1"/>
    </source>
</evidence>
<comment type="pathway">
    <text evidence="4 22">Cell wall biogenesis; peptidoglycan biosynthesis.</text>
</comment>
<evidence type="ECO:0000256" key="21">
    <source>
        <dbReference type="ARBA" id="ARBA00077154"/>
    </source>
</evidence>
<comment type="subcellular location">
    <subcellularLocation>
        <location evidence="3 22">Cytoplasm</location>
    </subcellularLocation>
</comment>
<evidence type="ECO:0000256" key="5">
    <source>
        <dbReference type="ARBA" id="ARBA00010871"/>
    </source>
</evidence>
<dbReference type="EMBL" id="CP023483">
    <property type="protein sequence ID" value="ATF26448.1"/>
    <property type="molecule type" value="Genomic_DNA"/>
</dbReference>
<feature type="binding site" evidence="25">
    <location>
        <position position="319"/>
    </location>
    <ligand>
        <name>Mg(2+)</name>
        <dbReference type="ChEBI" id="CHEBI:18420"/>
        <label>1</label>
    </ligand>
</feature>
<keyword evidence="11 26" id="KW-0067">ATP-binding</keyword>
<dbReference type="PIRSF" id="PIRSF039102">
    <property type="entry name" value="Ddl/VanB"/>
    <property type="match status" value="1"/>
</dbReference>
<feature type="binding site" evidence="25">
    <location>
        <position position="306"/>
    </location>
    <ligand>
        <name>Mg(2+)</name>
        <dbReference type="ChEBI" id="CHEBI:18420"/>
        <label>1</label>
    </ligand>
</feature>
<dbReference type="GO" id="GO:0008716">
    <property type="term" value="F:D-alanine-D-alanine ligase activity"/>
    <property type="evidence" value="ECO:0007669"/>
    <property type="project" value="UniProtKB-UniRule"/>
</dbReference>
<dbReference type="GeneID" id="66536839"/>
<evidence type="ECO:0000313" key="31">
    <source>
        <dbReference type="Proteomes" id="UP000270190"/>
    </source>
</evidence>
<dbReference type="Pfam" id="PF07478">
    <property type="entry name" value="Dala_Dala_lig_C"/>
    <property type="match status" value="1"/>
</dbReference>
<dbReference type="PANTHER" id="PTHR23132:SF25">
    <property type="entry name" value="D-ALANINE--D-ALANINE LIGASE A"/>
    <property type="match status" value="1"/>
</dbReference>
<comment type="cofactor">
    <cofactor evidence="1">
        <name>Mn(2+)</name>
        <dbReference type="ChEBI" id="CHEBI:29035"/>
    </cofactor>
</comment>
<dbReference type="EMBL" id="OUNC01000001">
    <property type="protein sequence ID" value="SPP25906.1"/>
    <property type="molecule type" value="Genomic_DNA"/>
</dbReference>
<evidence type="ECO:0000256" key="11">
    <source>
        <dbReference type="ARBA" id="ARBA00022840"/>
    </source>
</evidence>